<feature type="region of interest" description="Disordered" evidence="1">
    <location>
        <begin position="109"/>
        <end position="148"/>
    </location>
</feature>
<gene>
    <name evidence="2" type="ORF">CYMTET_49561</name>
</gene>
<dbReference type="EMBL" id="LGRX02033591">
    <property type="protein sequence ID" value="KAK3240608.1"/>
    <property type="molecule type" value="Genomic_DNA"/>
</dbReference>
<protein>
    <submittedName>
        <fullName evidence="2">Uncharacterized protein</fullName>
    </submittedName>
</protein>
<organism evidence="2 3">
    <name type="scientific">Cymbomonas tetramitiformis</name>
    <dbReference type="NCBI Taxonomy" id="36881"/>
    <lineage>
        <taxon>Eukaryota</taxon>
        <taxon>Viridiplantae</taxon>
        <taxon>Chlorophyta</taxon>
        <taxon>Pyramimonadophyceae</taxon>
        <taxon>Pyramimonadales</taxon>
        <taxon>Pyramimonadaceae</taxon>
        <taxon>Cymbomonas</taxon>
    </lineage>
</organism>
<evidence type="ECO:0000313" key="3">
    <source>
        <dbReference type="Proteomes" id="UP001190700"/>
    </source>
</evidence>
<dbReference type="Gene3D" id="3.40.50.1240">
    <property type="entry name" value="Phosphoglycerate mutase-like"/>
    <property type="match status" value="1"/>
</dbReference>
<dbReference type="AlphaFoldDB" id="A0AAE0ETS3"/>
<dbReference type="Proteomes" id="UP001190700">
    <property type="component" value="Unassembled WGS sequence"/>
</dbReference>
<comment type="caution">
    <text evidence="2">The sequence shown here is derived from an EMBL/GenBank/DDBJ whole genome shotgun (WGS) entry which is preliminary data.</text>
</comment>
<name>A0AAE0ETS3_9CHLO</name>
<reference evidence="2 3" key="1">
    <citation type="journal article" date="2015" name="Genome Biol. Evol.">
        <title>Comparative Genomics of a Bacterivorous Green Alga Reveals Evolutionary Causalities and Consequences of Phago-Mixotrophic Mode of Nutrition.</title>
        <authorList>
            <person name="Burns J.A."/>
            <person name="Paasch A."/>
            <person name="Narechania A."/>
            <person name="Kim E."/>
        </authorList>
    </citation>
    <scope>NUCLEOTIDE SEQUENCE [LARGE SCALE GENOMIC DNA]</scope>
    <source>
        <strain evidence="2 3">PLY_AMNH</strain>
    </source>
</reference>
<proteinExistence type="predicted"/>
<feature type="compositionally biased region" description="Polar residues" evidence="1">
    <location>
        <begin position="132"/>
        <end position="143"/>
    </location>
</feature>
<dbReference type="InterPro" id="IPR013078">
    <property type="entry name" value="His_Pase_superF_clade-1"/>
</dbReference>
<dbReference type="Pfam" id="PF00300">
    <property type="entry name" value="His_Phos_1"/>
    <property type="match status" value="1"/>
</dbReference>
<sequence>MKLNRSEAHGTLPESCCQLYRTLWCPHYNRNFFDSIWFAALVSIDTSKSLLQLAFIATTRSEYCKGLARISLRCYSILFHTELGVRSNMPPLAIRSDVTSLHHGFFPRTSNSAMHSKPQDFSKGANSRGIRTASTSRNSSALSGASEGDTHLFFPGDLNSRRPSKARPTLDGELGRRHLLFGAGFAGVGDELLKPPSAEGVVILPQRLHNRYLFGILTALSAKAMFQGILTALSKGGRQQGRGQAGGFVHGESVLDMEGKMLGNPGTNVAVGAHADVAVGGRMQMWRYDFTWVLTEKGRDQMHATADLFADSDFAPSWIYTSNFQRSFQSACVLREDFGMLFANLRTEFAGLLDPRKMGALDGKSADLLQEVWDSESRRRQTPSVRTDHRGAS</sequence>
<evidence type="ECO:0000256" key="1">
    <source>
        <dbReference type="SAM" id="MobiDB-lite"/>
    </source>
</evidence>
<accession>A0AAE0ETS3</accession>
<dbReference type="InterPro" id="IPR029033">
    <property type="entry name" value="His_PPase_superfam"/>
</dbReference>
<dbReference type="SUPFAM" id="SSF53254">
    <property type="entry name" value="Phosphoglycerate mutase-like"/>
    <property type="match status" value="1"/>
</dbReference>
<evidence type="ECO:0000313" key="2">
    <source>
        <dbReference type="EMBL" id="KAK3240608.1"/>
    </source>
</evidence>
<keyword evidence="3" id="KW-1185">Reference proteome</keyword>
<feature type="region of interest" description="Disordered" evidence="1">
    <location>
        <begin position="372"/>
        <end position="393"/>
    </location>
</feature>
<dbReference type="CDD" id="cd07040">
    <property type="entry name" value="HP"/>
    <property type="match status" value="1"/>
</dbReference>